<gene>
    <name evidence="1" type="ORF">LSAA_1348</name>
</gene>
<organism evidence="1 2">
    <name type="scientific">Lepeophtheirus salmonis</name>
    <name type="common">Salmon louse</name>
    <name type="synonym">Caligus salmonis</name>
    <dbReference type="NCBI Taxonomy" id="72036"/>
    <lineage>
        <taxon>Eukaryota</taxon>
        <taxon>Metazoa</taxon>
        <taxon>Ecdysozoa</taxon>
        <taxon>Arthropoda</taxon>
        <taxon>Crustacea</taxon>
        <taxon>Multicrustacea</taxon>
        <taxon>Hexanauplia</taxon>
        <taxon>Copepoda</taxon>
        <taxon>Siphonostomatoida</taxon>
        <taxon>Caligidae</taxon>
        <taxon>Lepeophtheirus</taxon>
    </lineage>
</organism>
<evidence type="ECO:0000313" key="1">
    <source>
        <dbReference type="EMBL" id="CAF2754082.1"/>
    </source>
</evidence>
<dbReference type="Pfam" id="PF03067">
    <property type="entry name" value="LPMO_10"/>
    <property type="match status" value="1"/>
</dbReference>
<sequence length="302" mass="33882">MEIFWEPPSRASLGKHNNNICSVPIDYNHNSLYCGGVSYQHSFSKGKCAICGDPYQSNDRPHEVPGQYATGIIGRSYFTPGQVIDVYIDIVANHGGFFGFKLCNNNNPKKDPLPTCFEKYPLKFENGESLYHIALGVQGIKRHKLKLRLPPGLTCWQCILQWTWISGNNWGKGPQSFDYFTQECIDLADTGKVGCGGQETFRGCADICIGPKCPRELCEKAKPFTEDSSDVYSTTVSSQQITMSTTFQPILPPVNMNNTYICKSSYIKYEFYSILGNNYCRETCINNAIDYCNLYICDCVVG</sequence>
<dbReference type="OrthoDB" id="64893at2759"/>
<keyword evidence="2" id="KW-1185">Reference proteome</keyword>
<dbReference type="AlphaFoldDB" id="A0A7R8CAT2"/>
<protein>
    <submittedName>
        <fullName evidence="1">(salmon louse) hypothetical protein</fullName>
    </submittedName>
</protein>
<evidence type="ECO:0000313" key="2">
    <source>
        <dbReference type="Proteomes" id="UP000675881"/>
    </source>
</evidence>
<dbReference type="InterPro" id="IPR004302">
    <property type="entry name" value="Cellulose/chitin-bd_N"/>
</dbReference>
<accession>A0A7R8CAT2</accession>
<proteinExistence type="predicted"/>
<dbReference type="EMBL" id="HG994580">
    <property type="protein sequence ID" value="CAF2754082.1"/>
    <property type="molecule type" value="Genomic_DNA"/>
</dbReference>
<name>A0A7R8CAT2_LEPSM</name>
<dbReference type="Proteomes" id="UP000675881">
    <property type="component" value="Chromosome 1"/>
</dbReference>
<reference evidence="1" key="1">
    <citation type="submission" date="2021-02" db="EMBL/GenBank/DDBJ databases">
        <authorList>
            <person name="Bekaert M."/>
        </authorList>
    </citation>
    <scope>NUCLEOTIDE SEQUENCE</scope>
    <source>
        <strain evidence="1">IoA-00</strain>
    </source>
</reference>